<keyword evidence="4" id="KW-1185">Reference proteome</keyword>
<evidence type="ECO:0000313" key="3">
    <source>
        <dbReference type="EnsemblPlants" id="KQJ87737"/>
    </source>
</evidence>
<evidence type="ECO:0000256" key="1">
    <source>
        <dbReference type="SAM" id="Phobius"/>
    </source>
</evidence>
<dbReference type="RefSeq" id="XP_003575836.3">
    <property type="nucleotide sequence ID" value="XM_003575788.3"/>
</dbReference>
<dbReference type="EnsemblPlants" id="KQJ87737">
    <property type="protein sequence ID" value="KQJ87737"/>
    <property type="gene ID" value="BRADI_4g13260v3"/>
</dbReference>
<dbReference type="GO" id="GO:0009535">
    <property type="term" value="C:chloroplast thylakoid membrane"/>
    <property type="evidence" value="ECO:0000318"/>
    <property type="project" value="GO_Central"/>
</dbReference>
<protein>
    <recommendedName>
        <fullName evidence="5">Stress enhanced protein 1</fullName>
    </recommendedName>
</protein>
<keyword evidence="1" id="KW-0472">Membrane</keyword>
<sequence>MAFSSALRSSPLAAAAAHAASPRQRLSVGSRCLARVVSGSSRSSRAAARALSVRCEQSSKGGSAVDVWAGRLAMMSFATAVVSEVSTGKGLVENFGVATPAPALALVVTALVGGLAVLFIVRSGEQQD</sequence>
<keyword evidence="1" id="KW-0812">Transmembrane</keyword>
<reference evidence="2" key="2">
    <citation type="submission" date="2017-06" db="EMBL/GenBank/DDBJ databases">
        <title>WGS assembly of Brachypodium distachyon.</title>
        <authorList>
            <consortium name="The International Brachypodium Initiative"/>
            <person name="Lucas S."/>
            <person name="Harmon-Smith M."/>
            <person name="Lail K."/>
            <person name="Tice H."/>
            <person name="Grimwood J."/>
            <person name="Bruce D."/>
            <person name="Barry K."/>
            <person name="Shu S."/>
            <person name="Lindquist E."/>
            <person name="Wang M."/>
            <person name="Pitluck S."/>
            <person name="Vogel J.P."/>
            <person name="Garvin D.F."/>
            <person name="Mockler T.C."/>
            <person name="Schmutz J."/>
            <person name="Rokhsar D."/>
            <person name="Bevan M.W."/>
        </authorList>
    </citation>
    <scope>NUCLEOTIDE SEQUENCE</scope>
    <source>
        <strain evidence="2">Bd21</strain>
    </source>
</reference>
<dbReference type="Gramene" id="KQJ87737">
    <property type="protein sequence ID" value="KQJ87737"/>
    <property type="gene ID" value="BRADI_4g13260v3"/>
</dbReference>
<evidence type="ECO:0008006" key="5">
    <source>
        <dbReference type="Google" id="ProtNLM"/>
    </source>
</evidence>
<accession>I1IK89</accession>
<name>I1IK89_BRADI</name>
<dbReference type="AlphaFoldDB" id="I1IK89"/>
<reference evidence="3" key="3">
    <citation type="submission" date="2018-08" db="UniProtKB">
        <authorList>
            <consortium name="EnsemblPlants"/>
        </authorList>
    </citation>
    <scope>IDENTIFICATION</scope>
    <source>
        <strain evidence="3">cv. Bd21</strain>
    </source>
</reference>
<dbReference type="GeneID" id="100840846"/>
<dbReference type="HOGENOM" id="CLU_126272_0_0_1"/>
<dbReference type="EMBL" id="CM000883">
    <property type="protein sequence ID" value="KQJ87737.1"/>
    <property type="molecule type" value="Genomic_DNA"/>
</dbReference>
<dbReference type="eggNOG" id="ENOG502SUBY">
    <property type="taxonomic scope" value="Eukaryota"/>
</dbReference>
<dbReference type="OrthoDB" id="543868at2759"/>
<proteinExistence type="predicted"/>
<dbReference type="Proteomes" id="UP000008810">
    <property type="component" value="Chromosome 4"/>
</dbReference>
<dbReference type="STRING" id="15368.I1IK89"/>
<reference evidence="2 3" key="1">
    <citation type="journal article" date="2010" name="Nature">
        <title>Genome sequencing and analysis of the model grass Brachypodium distachyon.</title>
        <authorList>
            <consortium name="International Brachypodium Initiative"/>
        </authorList>
    </citation>
    <scope>NUCLEOTIDE SEQUENCE [LARGE SCALE GENOMIC DNA]</scope>
    <source>
        <strain evidence="2">Bd21</strain>
        <strain evidence="3">cv. Bd21</strain>
    </source>
</reference>
<organism evidence="3">
    <name type="scientific">Brachypodium distachyon</name>
    <name type="common">Purple false brome</name>
    <name type="synonym">Trachynia distachya</name>
    <dbReference type="NCBI Taxonomy" id="15368"/>
    <lineage>
        <taxon>Eukaryota</taxon>
        <taxon>Viridiplantae</taxon>
        <taxon>Streptophyta</taxon>
        <taxon>Embryophyta</taxon>
        <taxon>Tracheophyta</taxon>
        <taxon>Spermatophyta</taxon>
        <taxon>Magnoliopsida</taxon>
        <taxon>Liliopsida</taxon>
        <taxon>Poales</taxon>
        <taxon>Poaceae</taxon>
        <taxon>BOP clade</taxon>
        <taxon>Pooideae</taxon>
        <taxon>Stipodae</taxon>
        <taxon>Brachypodieae</taxon>
        <taxon>Brachypodium</taxon>
    </lineage>
</organism>
<evidence type="ECO:0000313" key="4">
    <source>
        <dbReference type="Proteomes" id="UP000008810"/>
    </source>
</evidence>
<keyword evidence="1" id="KW-1133">Transmembrane helix</keyword>
<dbReference type="KEGG" id="bdi:100840846"/>
<dbReference type="SUPFAM" id="SSF103511">
    <property type="entry name" value="Chlorophyll a-b binding protein"/>
    <property type="match status" value="1"/>
</dbReference>
<feature type="transmembrane region" description="Helical" evidence="1">
    <location>
        <begin position="101"/>
        <end position="121"/>
    </location>
</feature>
<gene>
    <name evidence="3" type="primary">LOC100840846</name>
    <name evidence="2" type="ORF">BRADI_4g13260v3</name>
</gene>
<evidence type="ECO:0000313" key="2">
    <source>
        <dbReference type="EMBL" id="KQJ87737.1"/>
    </source>
</evidence>
<dbReference type="OMA" id="CEQQSAK"/>